<evidence type="ECO:0000313" key="3">
    <source>
        <dbReference type="Proteomes" id="UP000194267"/>
    </source>
</evidence>
<evidence type="ECO:0000313" key="2">
    <source>
        <dbReference type="EMBL" id="OTA42207.1"/>
    </source>
</evidence>
<dbReference type="Proteomes" id="UP000194267">
    <property type="component" value="Unassembled WGS sequence"/>
</dbReference>
<feature type="region of interest" description="Disordered" evidence="1">
    <location>
        <begin position="78"/>
        <end position="98"/>
    </location>
</feature>
<dbReference type="EMBL" id="LWLV01000037">
    <property type="protein sequence ID" value="OTA42207.1"/>
    <property type="molecule type" value="Genomic_DNA"/>
</dbReference>
<comment type="caution">
    <text evidence="2">The sequence shown here is derived from an EMBL/GenBank/DDBJ whole genome shotgun (WGS) entry which is preliminary data.</text>
</comment>
<gene>
    <name evidence="2" type="ORF">A6D92_00830</name>
</gene>
<feature type="region of interest" description="Disordered" evidence="1">
    <location>
        <begin position="1"/>
        <end position="25"/>
    </location>
</feature>
<name>A0A1Y2T914_SYMTR</name>
<dbReference type="AlphaFoldDB" id="A0A1Y2T914"/>
<reference evidence="3" key="1">
    <citation type="submission" date="2016-04" db="EMBL/GenBank/DDBJ databases">
        <authorList>
            <person name="Antunes L.P."/>
            <person name="Martins L.F."/>
            <person name="Pereira R.V."/>
            <person name="Thomas A.M."/>
            <person name="Barbosa D."/>
            <person name="Nascimento L."/>
            <person name="Silva G.M."/>
            <person name="Condomitti G.W."/>
            <person name="Digiampietri L.A."/>
            <person name="Lombardi K.C."/>
            <person name="Ramos P.L."/>
            <person name="Quaggio R.B."/>
            <person name="Oliveira J.C."/>
            <person name="Pascon R.C."/>
            <person name="Cruz J.B."/>
            <person name="Silva A.M."/>
            <person name="Setubal J.C."/>
        </authorList>
    </citation>
    <scope>NUCLEOTIDE SEQUENCE [LARGE SCALE GENOMIC DNA]</scope>
</reference>
<organism evidence="2 3">
    <name type="scientific">Symbiobacterium thermophilum</name>
    <dbReference type="NCBI Taxonomy" id="2734"/>
    <lineage>
        <taxon>Bacteria</taxon>
        <taxon>Bacillati</taxon>
        <taxon>Bacillota</taxon>
        <taxon>Clostridia</taxon>
        <taxon>Eubacteriales</taxon>
        <taxon>Symbiobacteriaceae</taxon>
        <taxon>Symbiobacterium</taxon>
    </lineage>
</organism>
<accession>A0A1Y2T914</accession>
<proteinExistence type="predicted"/>
<sequence length="98" mass="10293">MARLSCGPGNTWAGERLHSPQTSAPTIRRCRASAFSQSMSSASARSPAPQVVALSSPVRTSLSMEMYTSAVGMAWRAHSAKGSGGVGSAARRRRGWGR</sequence>
<protein>
    <submittedName>
        <fullName evidence="2">Uncharacterized protein</fullName>
    </submittedName>
</protein>
<evidence type="ECO:0000256" key="1">
    <source>
        <dbReference type="SAM" id="MobiDB-lite"/>
    </source>
</evidence>